<dbReference type="Proteomes" id="UP000244855">
    <property type="component" value="Unassembled WGS sequence"/>
</dbReference>
<evidence type="ECO:0000313" key="3">
    <source>
        <dbReference type="Proteomes" id="UP000244855"/>
    </source>
</evidence>
<gene>
    <name evidence="2" type="ORF">DM02DRAFT_658545</name>
</gene>
<keyword evidence="3" id="KW-1185">Reference proteome</keyword>
<reference evidence="2 3" key="1">
    <citation type="journal article" date="2018" name="Sci. Rep.">
        <title>Comparative genomics provides insights into the lifestyle and reveals functional heterogeneity of dark septate endophytic fungi.</title>
        <authorList>
            <person name="Knapp D.G."/>
            <person name="Nemeth J.B."/>
            <person name="Barry K."/>
            <person name="Hainaut M."/>
            <person name="Henrissat B."/>
            <person name="Johnson J."/>
            <person name="Kuo A."/>
            <person name="Lim J.H.P."/>
            <person name="Lipzen A."/>
            <person name="Nolan M."/>
            <person name="Ohm R.A."/>
            <person name="Tamas L."/>
            <person name="Grigoriev I.V."/>
            <person name="Spatafora J.W."/>
            <person name="Nagy L.G."/>
            <person name="Kovacs G.M."/>
        </authorList>
    </citation>
    <scope>NUCLEOTIDE SEQUENCE [LARGE SCALE GENOMIC DNA]</scope>
    <source>
        <strain evidence="2 3">DSE2036</strain>
    </source>
</reference>
<feature type="region of interest" description="Disordered" evidence="1">
    <location>
        <begin position="213"/>
        <end position="236"/>
    </location>
</feature>
<organism evidence="2 3">
    <name type="scientific">Periconia macrospinosa</name>
    <dbReference type="NCBI Taxonomy" id="97972"/>
    <lineage>
        <taxon>Eukaryota</taxon>
        <taxon>Fungi</taxon>
        <taxon>Dikarya</taxon>
        <taxon>Ascomycota</taxon>
        <taxon>Pezizomycotina</taxon>
        <taxon>Dothideomycetes</taxon>
        <taxon>Pleosporomycetidae</taxon>
        <taxon>Pleosporales</taxon>
        <taxon>Massarineae</taxon>
        <taxon>Periconiaceae</taxon>
        <taxon>Periconia</taxon>
    </lineage>
</organism>
<name>A0A2V1DG80_9PLEO</name>
<accession>A0A2V1DG80</accession>
<feature type="compositionally biased region" description="Basic and acidic residues" evidence="1">
    <location>
        <begin position="213"/>
        <end position="225"/>
    </location>
</feature>
<feature type="compositionally biased region" description="Acidic residues" evidence="1">
    <location>
        <begin position="49"/>
        <end position="58"/>
    </location>
</feature>
<dbReference type="AlphaFoldDB" id="A0A2V1DG80"/>
<feature type="region of interest" description="Disordered" evidence="1">
    <location>
        <begin position="1"/>
        <end position="87"/>
    </location>
</feature>
<evidence type="ECO:0000313" key="2">
    <source>
        <dbReference type="EMBL" id="PVH97110.1"/>
    </source>
</evidence>
<feature type="compositionally biased region" description="Basic and acidic residues" evidence="1">
    <location>
        <begin position="66"/>
        <end position="78"/>
    </location>
</feature>
<protein>
    <submittedName>
        <fullName evidence="2">Uncharacterized protein</fullName>
    </submittedName>
</protein>
<sequence>MAPRSKKNKNFESKGYVLGTGDVVGSAARPPRDEDDEYEHTDPIRATVEEEEDEDSDTADPSQSTEVKEDDHGKPGDKEEIDSETGKIKVIKGQGVVDEEAILRNVRSDINRTNSIKRGAAALANIIRRREKDNGDGQTVHNFSDNLNNNLKRFKKSEDRYEECLVGSFTQDGEFIGDPKSQPQPDYHPDCTCEICKTRKENDVARQDLVKNERKARAAAREQVKRGNFQGEGHHL</sequence>
<proteinExistence type="predicted"/>
<dbReference type="EMBL" id="KZ805445">
    <property type="protein sequence ID" value="PVH97110.1"/>
    <property type="molecule type" value="Genomic_DNA"/>
</dbReference>
<evidence type="ECO:0000256" key="1">
    <source>
        <dbReference type="SAM" id="MobiDB-lite"/>
    </source>
</evidence>